<name>A0AAV4CMT3_9GAST</name>
<dbReference type="EMBL" id="BLXT01006630">
    <property type="protein sequence ID" value="GFO32519.1"/>
    <property type="molecule type" value="Genomic_DNA"/>
</dbReference>
<dbReference type="Proteomes" id="UP000735302">
    <property type="component" value="Unassembled WGS sequence"/>
</dbReference>
<sequence>MASQQQSDLRLSGPPSDQGFGEQKGICIFQSGFTIHSATDAFSRWTEIILVAEIVLAISLSVIWKRKPLPQIEDRYTGKCRDDRVQINQRIVLYEIISEELKSRVGQAKDK</sequence>
<dbReference type="AlphaFoldDB" id="A0AAV4CMT3"/>
<protein>
    <submittedName>
        <fullName evidence="1">Uncharacterized protein</fullName>
    </submittedName>
</protein>
<reference evidence="1 2" key="1">
    <citation type="journal article" date="2021" name="Elife">
        <title>Chloroplast acquisition without the gene transfer in kleptoplastic sea slugs, Plakobranchus ocellatus.</title>
        <authorList>
            <person name="Maeda T."/>
            <person name="Takahashi S."/>
            <person name="Yoshida T."/>
            <person name="Shimamura S."/>
            <person name="Takaki Y."/>
            <person name="Nagai Y."/>
            <person name="Toyoda A."/>
            <person name="Suzuki Y."/>
            <person name="Arimoto A."/>
            <person name="Ishii H."/>
            <person name="Satoh N."/>
            <person name="Nishiyama T."/>
            <person name="Hasebe M."/>
            <person name="Maruyama T."/>
            <person name="Minagawa J."/>
            <person name="Obokata J."/>
            <person name="Shigenobu S."/>
        </authorList>
    </citation>
    <scope>NUCLEOTIDE SEQUENCE [LARGE SCALE GENOMIC DNA]</scope>
</reference>
<evidence type="ECO:0000313" key="2">
    <source>
        <dbReference type="Proteomes" id="UP000735302"/>
    </source>
</evidence>
<organism evidence="1 2">
    <name type="scientific">Plakobranchus ocellatus</name>
    <dbReference type="NCBI Taxonomy" id="259542"/>
    <lineage>
        <taxon>Eukaryota</taxon>
        <taxon>Metazoa</taxon>
        <taxon>Spiralia</taxon>
        <taxon>Lophotrochozoa</taxon>
        <taxon>Mollusca</taxon>
        <taxon>Gastropoda</taxon>
        <taxon>Heterobranchia</taxon>
        <taxon>Euthyneura</taxon>
        <taxon>Panpulmonata</taxon>
        <taxon>Sacoglossa</taxon>
        <taxon>Placobranchoidea</taxon>
        <taxon>Plakobranchidae</taxon>
        <taxon>Plakobranchus</taxon>
    </lineage>
</organism>
<comment type="caution">
    <text evidence="1">The sequence shown here is derived from an EMBL/GenBank/DDBJ whole genome shotgun (WGS) entry which is preliminary data.</text>
</comment>
<keyword evidence="2" id="KW-1185">Reference proteome</keyword>
<accession>A0AAV4CMT3</accession>
<proteinExistence type="predicted"/>
<evidence type="ECO:0000313" key="1">
    <source>
        <dbReference type="EMBL" id="GFO32519.1"/>
    </source>
</evidence>
<gene>
    <name evidence="1" type="ORF">PoB_005902400</name>
</gene>